<dbReference type="Proteomes" id="UP001263852">
    <property type="component" value="Unassembled WGS sequence"/>
</dbReference>
<dbReference type="EMBL" id="JAVLAO010000001">
    <property type="protein sequence ID" value="MDT7038355.1"/>
    <property type="molecule type" value="Genomic_DNA"/>
</dbReference>
<dbReference type="AlphaFoldDB" id="A0AAW8WAB8"/>
<proteinExistence type="predicted"/>
<gene>
    <name evidence="1" type="ORF">RI555_04930</name>
</gene>
<evidence type="ECO:0000313" key="2">
    <source>
        <dbReference type="Proteomes" id="UP001263852"/>
    </source>
</evidence>
<accession>A0AAW8WAB8</accession>
<protein>
    <submittedName>
        <fullName evidence="1">Uncharacterized protein</fullName>
    </submittedName>
</protein>
<reference evidence="1" key="1">
    <citation type="submission" date="2023-08" db="EMBL/GenBank/DDBJ databases">
        <authorList>
            <person name="Page C.A."/>
            <person name="Perez-Diaz I.M."/>
        </authorList>
    </citation>
    <scope>NUCLEOTIDE SEQUENCE</scope>
    <source>
        <strain evidence="1">1.8.9</strain>
    </source>
</reference>
<organism evidence="1 2">
    <name type="scientific">Lactiplantibacillus pentosus</name>
    <name type="common">Lactobacillus pentosus</name>
    <dbReference type="NCBI Taxonomy" id="1589"/>
    <lineage>
        <taxon>Bacteria</taxon>
        <taxon>Bacillati</taxon>
        <taxon>Bacillota</taxon>
        <taxon>Bacilli</taxon>
        <taxon>Lactobacillales</taxon>
        <taxon>Lactobacillaceae</taxon>
        <taxon>Lactiplantibacillus</taxon>
    </lineage>
</organism>
<name>A0AAW8WAB8_LACPE</name>
<comment type="caution">
    <text evidence="1">The sequence shown here is derived from an EMBL/GenBank/DDBJ whole genome shotgun (WGS) entry which is preliminary data.</text>
</comment>
<sequence length="136" mass="15805">MNIQNLVKQLNSLTRALGTLQVVAVQKDPNVLLKEVNRAKHLISQQLAFFVSDPAAEKDKREDSDSQLGALLIEFIKELRKAQQLYDQMIDDKKYDAEKEQFLVFQHQIKHLFWHFQGYLNYASDIDQSGEQLFVP</sequence>
<evidence type="ECO:0000313" key="1">
    <source>
        <dbReference type="EMBL" id="MDT7038355.1"/>
    </source>
</evidence>
<dbReference type="RefSeq" id="WP_216747931.1">
    <property type="nucleotide sequence ID" value="NZ_JAGWDT010000024.1"/>
</dbReference>